<organism evidence="8 9">
    <name type="scientific">Lichenibacterium ramalinae</name>
    <dbReference type="NCBI Taxonomy" id="2316527"/>
    <lineage>
        <taxon>Bacteria</taxon>
        <taxon>Pseudomonadati</taxon>
        <taxon>Pseudomonadota</taxon>
        <taxon>Alphaproteobacteria</taxon>
        <taxon>Hyphomicrobiales</taxon>
        <taxon>Lichenihabitantaceae</taxon>
        <taxon>Lichenibacterium</taxon>
    </lineage>
</organism>
<dbReference type="GO" id="GO:0004252">
    <property type="term" value="F:serine-type endopeptidase activity"/>
    <property type="evidence" value="ECO:0007669"/>
    <property type="project" value="InterPro"/>
</dbReference>
<keyword evidence="9" id="KW-1185">Reference proteome</keyword>
<evidence type="ECO:0000256" key="6">
    <source>
        <dbReference type="SAM" id="MobiDB-lite"/>
    </source>
</evidence>
<dbReference type="EMBL" id="QYBC01000009">
    <property type="protein sequence ID" value="RYB04698.1"/>
    <property type="molecule type" value="Genomic_DNA"/>
</dbReference>
<keyword evidence="1" id="KW-0645">Protease</keyword>
<dbReference type="InterPro" id="IPR017868">
    <property type="entry name" value="Filamin/ABP280_repeat-like"/>
</dbReference>
<keyword evidence="4" id="KW-0720">Serine protease</keyword>
<dbReference type="InterPro" id="IPR028994">
    <property type="entry name" value="Integrin_alpha_N"/>
</dbReference>
<dbReference type="PROSITE" id="PS51892">
    <property type="entry name" value="SUBTILASE"/>
    <property type="match status" value="1"/>
</dbReference>
<evidence type="ECO:0000259" key="7">
    <source>
        <dbReference type="Pfam" id="PF00082"/>
    </source>
</evidence>
<comment type="similarity">
    <text evidence="5">Belongs to the peptidase S8 family.</text>
</comment>
<dbReference type="AlphaFoldDB" id="A0A4Q2RD46"/>
<dbReference type="PROSITE" id="PS50194">
    <property type="entry name" value="FILAMIN_REPEAT"/>
    <property type="match status" value="1"/>
</dbReference>
<sequence>MSGRYAVPGPAGSALAVSDGRPFDRCQPAGAASLRCGRLPNAWSAWMSRMGWWYGRRRAEAASGEASKYTPSVATTAVALPGSSDAQKDSSAGLPSGSSVSVTSTGSDATAAAALGLSTAAGPTGAGVKVGIISDSFDALGTAAADEADGALPTSVAVLSDNTGGRDEGRAMAEVAHGVAPGAGILFSAADGTVAGLAASIAGLQAAGCTVICDDVTFPLEPFFQMGDAAETAISTFTAAGGVYLTAASNAGPDSDDEAAFSGIAATLPGIGAVTAMNFGTAAAPRTAETLTLTAGRLTSIDLQWAQPWASIDGTGATYSLAVAVYDPSGQLVKSFADDAVGRDPVQAGSFTPSVSGAYTVSIYVDGGTDPGGTFKIVANNNAASAAAFAGATGSGSVFGHNMDPRAITVGAVDAADTPAYGGTPKSEPFGAEGPGEELFGDTGTPLASAKALAAVDVSGPDGLRTSLPGSDLNPFYGTSCATPAVAGVVALMKQANPSLDAGEIKTFLTASALPFGTAAQSGAGLVQAPGALALARGSNAGLTGDLFGDGRSAVLWQAGAGGSLAASELTAGGTTRLQTVSGPAGKGWTAVATGDFSGVPGQSGILWRNADGRLATQDTAGGTAGVSVTAQTALGNPGTAWSVAGVGDFAGDGTSDIVIDDAKTGQAAIVSPGANGADTRTALAGPGAGWTVAGVGDIGGDGRSDILWTDPSGDLAAWIMDGTSVASELQLSGTPGAGWSVVGVGDLTGDAKADVLLQNVATGALDLLAMTGAGVTSQTNLTGGPGAGWTAVGVGEFDGSGRDGILFADAATGGATVAAVSHGGIVHQHAITSPGAGYTPSVA</sequence>
<reference evidence="8 9" key="2">
    <citation type="submission" date="2019-02" db="EMBL/GenBank/DDBJ databases">
        <title>'Lichenibacterium ramalinii' gen. nov. sp. nov., 'Lichenibacterium minor' gen. nov. sp. nov.</title>
        <authorList>
            <person name="Pankratov T."/>
        </authorList>
    </citation>
    <scope>NUCLEOTIDE SEQUENCE [LARGE SCALE GENOMIC DNA]</scope>
    <source>
        <strain evidence="8 9">RmlP001</strain>
    </source>
</reference>
<keyword evidence="3" id="KW-0378">Hydrolase</keyword>
<dbReference type="SUPFAM" id="SSF69318">
    <property type="entry name" value="Integrin alpha N-terminal domain"/>
    <property type="match status" value="1"/>
</dbReference>
<feature type="region of interest" description="Disordered" evidence="6">
    <location>
        <begin position="82"/>
        <end position="103"/>
    </location>
</feature>
<dbReference type="Pfam" id="PF13517">
    <property type="entry name" value="FG-GAP_3"/>
    <property type="match status" value="1"/>
</dbReference>
<dbReference type="Gene3D" id="3.40.50.200">
    <property type="entry name" value="Peptidase S8/S53 domain"/>
    <property type="match status" value="2"/>
</dbReference>
<dbReference type="InterPro" id="IPR023828">
    <property type="entry name" value="Peptidase_S8_Ser-AS"/>
</dbReference>
<name>A0A4Q2RD46_9HYPH</name>
<accession>A0A4Q2RD46</accession>
<gene>
    <name evidence="8" type="ORF">D3272_12195</name>
</gene>
<dbReference type="InterPro" id="IPR000209">
    <property type="entry name" value="Peptidase_S8/S53_dom"/>
</dbReference>
<dbReference type="PANTHER" id="PTHR46580">
    <property type="entry name" value="SENSOR KINASE-RELATED"/>
    <property type="match status" value="1"/>
</dbReference>
<protein>
    <recommendedName>
        <fullName evidence="7">Peptidase S8/S53 domain-containing protein</fullName>
    </recommendedName>
</protein>
<reference evidence="8 9" key="1">
    <citation type="submission" date="2018-09" db="EMBL/GenBank/DDBJ databases">
        <authorList>
            <person name="Grouzdev D.S."/>
            <person name="Krutkina M.S."/>
        </authorList>
    </citation>
    <scope>NUCLEOTIDE SEQUENCE [LARGE SCALE GENOMIC DNA]</scope>
    <source>
        <strain evidence="8 9">RmlP001</strain>
    </source>
</reference>
<evidence type="ECO:0000256" key="4">
    <source>
        <dbReference type="ARBA" id="ARBA00022825"/>
    </source>
</evidence>
<comment type="caution">
    <text evidence="8">The sequence shown here is derived from an EMBL/GenBank/DDBJ whole genome shotgun (WGS) entry which is preliminary data.</text>
</comment>
<dbReference type="SUPFAM" id="SSF52743">
    <property type="entry name" value="Subtilisin-like"/>
    <property type="match status" value="1"/>
</dbReference>
<dbReference type="Gene3D" id="2.130.10.130">
    <property type="entry name" value="Integrin alpha, N-terminal"/>
    <property type="match status" value="1"/>
</dbReference>
<evidence type="ECO:0000313" key="9">
    <source>
        <dbReference type="Proteomes" id="UP000289411"/>
    </source>
</evidence>
<dbReference type="InterPro" id="IPR036852">
    <property type="entry name" value="Peptidase_S8/S53_dom_sf"/>
</dbReference>
<keyword evidence="2" id="KW-0732">Signal</keyword>
<feature type="compositionally biased region" description="Low complexity" evidence="6">
    <location>
        <begin position="90"/>
        <end position="103"/>
    </location>
</feature>
<proteinExistence type="inferred from homology"/>
<evidence type="ECO:0000256" key="2">
    <source>
        <dbReference type="ARBA" id="ARBA00022729"/>
    </source>
</evidence>
<evidence type="ECO:0000256" key="1">
    <source>
        <dbReference type="ARBA" id="ARBA00022670"/>
    </source>
</evidence>
<dbReference type="OrthoDB" id="8256393at2"/>
<evidence type="ECO:0000256" key="3">
    <source>
        <dbReference type="ARBA" id="ARBA00022801"/>
    </source>
</evidence>
<evidence type="ECO:0000256" key="5">
    <source>
        <dbReference type="PROSITE-ProRule" id="PRU01240"/>
    </source>
</evidence>
<feature type="domain" description="Peptidase S8/S53" evidence="7">
    <location>
        <begin position="176"/>
        <end position="517"/>
    </location>
</feature>
<comment type="caution">
    <text evidence="5">Lacks conserved residue(s) required for the propagation of feature annotation.</text>
</comment>
<dbReference type="Pfam" id="PF00082">
    <property type="entry name" value="Peptidase_S8"/>
    <property type="match status" value="1"/>
</dbReference>
<evidence type="ECO:0000313" key="8">
    <source>
        <dbReference type="EMBL" id="RYB04698.1"/>
    </source>
</evidence>
<dbReference type="PROSITE" id="PS00138">
    <property type="entry name" value="SUBTILASE_SER"/>
    <property type="match status" value="1"/>
</dbReference>
<dbReference type="GO" id="GO:0006508">
    <property type="term" value="P:proteolysis"/>
    <property type="evidence" value="ECO:0007669"/>
    <property type="project" value="UniProtKB-KW"/>
</dbReference>
<dbReference type="InterPro" id="IPR013517">
    <property type="entry name" value="FG-GAP"/>
</dbReference>
<dbReference type="Proteomes" id="UP000289411">
    <property type="component" value="Unassembled WGS sequence"/>
</dbReference>